<dbReference type="SUPFAM" id="SSF55811">
    <property type="entry name" value="Nudix"/>
    <property type="match status" value="1"/>
</dbReference>
<dbReference type="Pfam" id="PF00293">
    <property type="entry name" value="NUDIX"/>
    <property type="match status" value="1"/>
</dbReference>
<evidence type="ECO:0000259" key="1">
    <source>
        <dbReference type="PROSITE" id="PS51462"/>
    </source>
</evidence>
<dbReference type="InterPro" id="IPR015797">
    <property type="entry name" value="NUDIX_hydrolase-like_dom_sf"/>
</dbReference>
<accession>G0UM73</accession>
<proteinExistence type="predicted"/>
<dbReference type="FunFam" id="3.90.79.10:FF:000112">
    <property type="entry name" value="NUDIX hydrolase dihydroneopterin triphosphate pyrophosphohydrolase/hydrolase"/>
    <property type="match status" value="1"/>
</dbReference>
<dbReference type="InterPro" id="IPR000086">
    <property type="entry name" value="NUDIX_hydrolase_dom"/>
</dbReference>
<name>G0UM73_TRYCI</name>
<dbReference type="PROSITE" id="PS51462">
    <property type="entry name" value="NUDIX"/>
    <property type="match status" value="1"/>
</dbReference>
<sequence>MYRRNVCVIIFNEELRFLACQRIHEDKYQFVQGGIENGDSDILQAAYREVEEEIGLLPQDLKFISEIKPPSGDAREFRYTLHAQANLRRFGYVGQEQRLMLFYAPSSSIARVRVVPPEGSGVQQEFSRVEWMTIEEVIQRCPEEKRHIFVAVSKLALPLAQEYLHAQISA</sequence>
<dbReference type="AlphaFoldDB" id="G0UM73"/>
<dbReference type="PANTHER" id="PTHR23114">
    <property type="entry name" value="M7GPPPN-MRNA HYDROLASE"/>
    <property type="match status" value="1"/>
</dbReference>
<dbReference type="GO" id="GO:0000290">
    <property type="term" value="P:deadenylation-dependent decapping of nuclear-transcribed mRNA"/>
    <property type="evidence" value="ECO:0007669"/>
    <property type="project" value="TreeGrafter"/>
</dbReference>
<dbReference type="EMBL" id="HE575318">
    <property type="protein sequence ID" value="CCC90737.1"/>
    <property type="molecule type" value="Genomic_DNA"/>
</dbReference>
<dbReference type="GO" id="GO:0016787">
    <property type="term" value="F:hydrolase activity"/>
    <property type="evidence" value="ECO:0007669"/>
    <property type="project" value="UniProtKB-KW"/>
</dbReference>
<dbReference type="GO" id="GO:0005737">
    <property type="term" value="C:cytoplasm"/>
    <property type="evidence" value="ECO:0007669"/>
    <property type="project" value="TreeGrafter"/>
</dbReference>
<feature type="domain" description="Nudix hydrolase" evidence="1">
    <location>
        <begin position="1"/>
        <end position="154"/>
    </location>
</feature>
<keyword evidence="2" id="KW-0378">Hydrolase</keyword>
<gene>
    <name evidence="2" type="ORF">TCIL3000_5_4990</name>
</gene>
<dbReference type="Gene3D" id="3.90.79.10">
    <property type="entry name" value="Nucleoside Triphosphate Pyrophosphohydrolase"/>
    <property type="match status" value="1"/>
</dbReference>
<dbReference type="PANTHER" id="PTHR23114:SF17">
    <property type="entry name" value="M7GPPPN-MRNA HYDROLASE"/>
    <property type="match status" value="1"/>
</dbReference>
<evidence type="ECO:0000313" key="2">
    <source>
        <dbReference type="EMBL" id="CCC90737.1"/>
    </source>
</evidence>
<protein>
    <submittedName>
        <fullName evidence="2">Putative NUDIX hydrolase, conserved</fullName>
    </submittedName>
</protein>
<dbReference type="VEuPathDB" id="TriTrypDB:TcIL3000_5_4990"/>
<reference evidence="2" key="1">
    <citation type="journal article" date="2012" name="Proc. Natl. Acad. Sci. U.S.A.">
        <title>Antigenic diversity is generated by distinct evolutionary mechanisms in African trypanosome species.</title>
        <authorList>
            <person name="Jackson A.P."/>
            <person name="Berry A."/>
            <person name="Aslett M."/>
            <person name="Allison H.C."/>
            <person name="Burton P."/>
            <person name="Vavrova-Anderson J."/>
            <person name="Brown R."/>
            <person name="Browne H."/>
            <person name="Corton N."/>
            <person name="Hauser H."/>
            <person name="Gamble J."/>
            <person name="Gilderthorp R."/>
            <person name="Marcello L."/>
            <person name="McQuillan J."/>
            <person name="Otto T.D."/>
            <person name="Quail M.A."/>
            <person name="Sanders M.J."/>
            <person name="van Tonder A."/>
            <person name="Ginger M.L."/>
            <person name="Field M.C."/>
            <person name="Barry J.D."/>
            <person name="Hertz-Fowler C."/>
            <person name="Berriman M."/>
        </authorList>
    </citation>
    <scope>NUCLEOTIDE SEQUENCE</scope>
    <source>
        <strain evidence="2">IL3000</strain>
    </source>
</reference>
<organism evidence="2">
    <name type="scientific">Trypanosoma congolense (strain IL3000)</name>
    <dbReference type="NCBI Taxonomy" id="1068625"/>
    <lineage>
        <taxon>Eukaryota</taxon>
        <taxon>Discoba</taxon>
        <taxon>Euglenozoa</taxon>
        <taxon>Kinetoplastea</taxon>
        <taxon>Metakinetoplastina</taxon>
        <taxon>Trypanosomatida</taxon>
        <taxon>Trypanosomatidae</taxon>
        <taxon>Trypanosoma</taxon>
        <taxon>Nannomonas</taxon>
    </lineage>
</organism>